<dbReference type="EMBL" id="KF540228">
    <property type="protein sequence ID" value="AIF26369.1"/>
    <property type="molecule type" value="Genomic_DNA"/>
</dbReference>
<reference evidence="2" key="1">
    <citation type="submission" date="2013-08" db="EMBL/GenBank/DDBJ databases">
        <title>Comparison of modified E. coli strains.</title>
        <authorList>
            <person name="Juergensen J."/>
            <person name="Bonge A."/>
            <person name="Streit W.R."/>
        </authorList>
    </citation>
    <scope>NUCLEOTIDE SEQUENCE</scope>
</reference>
<name>A0A0H3U782_9BACT</name>
<dbReference type="AlphaFoldDB" id="A0A0H3U782"/>
<proteinExistence type="predicted"/>
<feature type="region of interest" description="Disordered" evidence="1">
    <location>
        <begin position="106"/>
        <end position="126"/>
    </location>
</feature>
<sequence>MIRTFETKKRLLFTPKSWCNSVARWLLGIRSDSGTIRIKNTANPSSESGPSFDIDARETGKTLDPILSESYPKKDDKKLLSPSMCWDAGKLAVDGEWIQNEINKNLESTTTPEASPQTTDNTDASTATDATYPFAATFTDWSTSDKKILKVRLYALVTSSSSSVHRFNPIDLEFNKSGMLKSAKSVENKSITIRA</sequence>
<accession>A0A0H3U782</accession>
<evidence type="ECO:0000256" key="1">
    <source>
        <dbReference type="SAM" id="MobiDB-lite"/>
    </source>
</evidence>
<evidence type="ECO:0000313" key="2">
    <source>
        <dbReference type="EMBL" id="AIF26369.1"/>
    </source>
</evidence>
<feature type="compositionally biased region" description="Polar residues" evidence="1">
    <location>
        <begin position="106"/>
        <end position="117"/>
    </location>
</feature>
<protein>
    <submittedName>
        <fullName evidence="2">Uncharacterized protein</fullName>
    </submittedName>
</protein>
<organism evidence="2">
    <name type="scientific">uncultured bacterium fosmid pJB16B1</name>
    <dbReference type="NCBI Taxonomy" id="1478054"/>
    <lineage>
        <taxon>Bacteria</taxon>
        <taxon>environmental samples</taxon>
    </lineage>
</organism>